<evidence type="ECO:0000256" key="2">
    <source>
        <dbReference type="ARBA" id="ARBA00022737"/>
    </source>
</evidence>
<accession>A0A6J4N2P2</accession>
<gene>
    <name evidence="3" type="ORF">AVDCRST_MAG84-4503</name>
</gene>
<protein>
    <submittedName>
        <fullName evidence="3">Leucine-rich repeat-containing protein</fullName>
    </submittedName>
</protein>
<keyword evidence="1" id="KW-0433">Leucine-rich repeat</keyword>
<name>A0A6J4N2P2_9CYAN</name>
<dbReference type="InterPro" id="IPR001611">
    <property type="entry name" value="Leu-rich_rpt"/>
</dbReference>
<keyword evidence="2" id="KW-0677">Repeat</keyword>
<evidence type="ECO:0000256" key="1">
    <source>
        <dbReference type="ARBA" id="ARBA00022614"/>
    </source>
</evidence>
<dbReference type="SUPFAM" id="SSF52075">
    <property type="entry name" value="Outer arm dynein light chain 1"/>
    <property type="match status" value="1"/>
</dbReference>
<dbReference type="Pfam" id="PF12799">
    <property type="entry name" value="LRR_4"/>
    <property type="match status" value="1"/>
</dbReference>
<proteinExistence type="predicted"/>
<dbReference type="Gene3D" id="3.80.10.10">
    <property type="entry name" value="Ribonuclease Inhibitor"/>
    <property type="match status" value="1"/>
</dbReference>
<evidence type="ECO:0000313" key="3">
    <source>
        <dbReference type="EMBL" id="CAA9373317.1"/>
    </source>
</evidence>
<dbReference type="InterPro" id="IPR025875">
    <property type="entry name" value="Leu-rich_rpt_4"/>
</dbReference>
<organism evidence="3">
    <name type="scientific">uncultured Microcoleus sp</name>
    <dbReference type="NCBI Taxonomy" id="259945"/>
    <lineage>
        <taxon>Bacteria</taxon>
        <taxon>Bacillati</taxon>
        <taxon>Cyanobacteriota</taxon>
        <taxon>Cyanophyceae</taxon>
        <taxon>Oscillatoriophycideae</taxon>
        <taxon>Oscillatoriales</taxon>
        <taxon>Microcoleaceae</taxon>
        <taxon>Microcoleus</taxon>
        <taxon>environmental samples</taxon>
    </lineage>
</organism>
<feature type="non-terminal residue" evidence="3">
    <location>
        <position position="101"/>
    </location>
</feature>
<dbReference type="PROSITE" id="PS51450">
    <property type="entry name" value="LRR"/>
    <property type="match status" value="1"/>
</dbReference>
<dbReference type="InterPro" id="IPR032675">
    <property type="entry name" value="LRR_dom_sf"/>
</dbReference>
<dbReference type="EMBL" id="CADCTZ010000960">
    <property type="protein sequence ID" value="CAA9373317.1"/>
    <property type="molecule type" value="Genomic_DNA"/>
</dbReference>
<dbReference type="AlphaFoldDB" id="A0A6J4N2P2"/>
<sequence>MSEKQPNEPRGFSSFADWCRHIDSLSQQARHTVKVLLKKAGTDDAQEAEQILSRMTELDLCHTRISDISFLGSLTNLTTLDLSRNQISDISFLGSPTNPTT</sequence>
<reference evidence="3" key="1">
    <citation type="submission" date="2020-02" db="EMBL/GenBank/DDBJ databases">
        <authorList>
            <person name="Meier V. D."/>
        </authorList>
    </citation>
    <scope>NUCLEOTIDE SEQUENCE</scope>
    <source>
        <strain evidence="3">AVDCRST_MAG84</strain>
    </source>
</reference>